<dbReference type="SUPFAM" id="SSF88946">
    <property type="entry name" value="Sigma2 domain of RNA polymerase sigma factors"/>
    <property type="match status" value="1"/>
</dbReference>
<dbReference type="InterPro" id="IPR013325">
    <property type="entry name" value="RNA_pol_sigma_r2"/>
</dbReference>
<evidence type="ECO:0000256" key="4">
    <source>
        <dbReference type="ARBA" id="ARBA00023163"/>
    </source>
</evidence>
<name>A0A0E9N7D3_9BACT</name>
<feature type="domain" description="RNA polymerase sigma factor 70 region 4 type 2" evidence="6">
    <location>
        <begin position="131"/>
        <end position="181"/>
    </location>
</feature>
<keyword evidence="4" id="KW-0804">Transcription</keyword>
<protein>
    <submittedName>
        <fullName evidence="7">Putative RNA polymerase ECF-type sigma factor</fullName>
    </submittedName>
</protein>
<dbReference type="SUPFAM" id="SSF88659">
    <property type="entry name" value="Sigma3 and sigma4 domains of RNA polymerase sigma factors"/>
    <property type="match status" value="1"/>
</dbReference>
<reference evidence="7 8" key="1">
    <citation type="submission" date="2015-04" db="EMBL/GenBank/DDBJ databases">
        <title>Whole genome shotgun sequence of Flavihumibacter petaseus NBRC 106054.</title>
        <authorList>
            <person name="Miyazawa S."/>
            <person name="Hosoyama A."/>
            <person name="Hashimoto M."/>
            <person name="Noguchi M."/>
            <person name="Tsuchikane K."/>
            <person name="Ohji S."/>
            <person name="Yamazoe A."/>
            <person name="Ichikawa N."/>
            <person name="Kimura A."/>
            <person name="Fujita N."/>
        </authorList>
    </citation>
    <scope>NUCLEOTIDE SEQUENCE [LARGE SCALE GENOMIC DNA]</scope>
    <source>
        <strain evidence="7 8">NBRC 106054</strain>
    </source>
</reference>
<evidence type="ECO:0000259" key="6">
    <source>
        <dbReference type="Pfam" id="PF08281"/>
    </source>
</evidence>
<dbReference type="Pfam" id="PF08281">
    <property type="entry name" value="Sigma70_r4_2"/>
    <property type="match status" value="1"/>
</dbReference>
<dbReference type="Gene3D" id="1.10.1740.10">
    <property type="match status" value="1"/>
</dbReference>
<dbReference type="GO" id="GO:0003677">
    <property type="term" value="F:DNA binding"/>
    <property type="evidence" value="ECO:0007669"/>
    <property type="project" value="InterPro"/>
</dbReference>
<evidence type="ECO:0000256" key="2">
    <source>
        <dbReference type="ARBA" id="ARBA00023015"/>
    </source>
</evidence>
<proteinExistence type="inferred from homology"/>
<gene>
    <name evidence="7" type="ORF">FPE01S_18_00020</name>
</gene>
<dbReference type="Gene3D" id="1.10.10.10">
    <property type="entry name" value="Winged helix-like DNA-binding domain superfamily/Winged helix DNA-binding domain"/>
    <property type="match status" value="1"/>
</dbReference>
<dbReference type="Pfam" id="PF04542">
    <property type="entry name" value="Sigma70_r2"/>
    <property type="match status" value="1"/>
</dbReference>
<dbReference type="AlphaFoldDB" id="A0A0E9N7D3"/>
<dbReference type="InterPro" id="IPR036388">
    <property type="entry name" value="WH-like_DNA-bd_sf"/>
</dbReference>
<evidence type="ECO:0000256" key="3">
    <source>
        <dbReference type="ARBA" id="ARBA00023082"/>
    </source>
</evidence>
<dbReference type="InterPro" id="IPR007627">
    <property type="entry name" value="RNA_pol_sigma70_r2"/>
</dbReference>
<evidence type="ECO:0000313" key="7">
    <source>
        <dbReference type="EMBL" id="GAO45739.1"/>
    </source>
</evidence>
<evidence type="ECO:0000256" key="1">
    <source>
        <dbReference type="ARBA" id="ARBA00010641"/>
    </source>
</evidence>
<dbReference type="OrthoDB" id="9790423at2"/>
<dbReference type="NCBIfam" id="TIGR02937">
    <property type="entry name" value="sigma70-ECF"/>
    <property type="match status" value="1"/>
</dbReference>
<dbReference type="PANTHER" id="PTHR43133:SF62">
    <property type="entry name" value="RNA POLYMERASE SIGMA FACTOR SIGZ"/>
    <property type="match status" value="1"/>
</dbReference>
<evidence type="ECO:0000313" key="8">
    <source>
        <dbReference type="Proteomes" id="UP000033121"/>
    </source>
</evidence>
<dbReference type="CDD" id="cd06171">
    <property type="entry name" value="Sigma70_r4"/>
    <property type="match status" value="1"/>
</dbReference>
<dbReference type="InterPro" id="IPR013249">
    <property type="entry name" value="RNA_pol_sigma70_r4_t2"/>
</dbReference>
<dbReference type="InterPro" id="IPR014284">
    <property type="entry name" value="RNA_pol_sigma-70_dom"/>
</dbReference>
<feature type="domain" description="RNA polymerase sigma-70 region 2" evidence="5">
    <location>
        <begin position="34"/>
        <end position="103"/>
    </location>
</feature>
<dbReference type="PANTHER" id="PTHR43133">
    <property type="entry name" value="RNA POLYMERASE ECF-TYPE SIGMA FACTO"/>
    <property type="match status" value="1"/>
</dbReference>
<accession>A0A0E9N7D3</accession>
<keyword evidence="2" id="KW-0805">Transcription regulation</keyword>
<dbReference type="STRING" id="1220578.FPE01S_18_00020"/>
<organism evidence="7 8">
    <name type="scientific">Flavihumibacter petaseus NBRC 106054</name>
    <dbReference type="NCBI Taxonomy" id="1220578"/>
    <lineage>
        <taxon>Bacteria</taxon>
        <taxon>Pseudomonadati</taxon>
        <taxon>Bacteroidota</taxon>
        <taxon>Chitinophagia</taxon>
        <taxon>Chitinophagales</taxon>
        <taxon>Chitinophagaceae</taxon>
        <taxon>Flavihumibacter</taxon>
    </lineage>
</organism>
<keyword evidence="3" id="KW-0731">Sigma factor</keyword>
<dbReference type="GO" id="GO:0016987">
    <property type="term" value="F:sigma factor activity"/>
    <property type="evidence" value="ECO:0007669"/>
    <property type="project" value="UniProtKB-KW"/>
</dbReference>
<comment type="similarity">
    <text evidence="1">Belongs to the sigma-70 factor family. ECF subfamily.</text>
</comment>
<dbReference type="EMBL" id="BBWV01000018">
    <property type="protein sequence ID" value="GAO45739.1"/>
    <property type="molecule type" value="Genomic_DNA"/>
</dbReference>
<dbReference type="InterPro" id="IPR013324">
    <property type="entry name" value="RNA_pol_sigma_r3/r4-like"/>
</dbReference>
<dbReference type="InterPro" id="IPR039425">
    <property type="entry name" value="RNA_pol_sigma-70-like"/>
</dbReference>
<comment type="caution">
    <text evidence="7">The sequence shown here is derived from an EMBL/GenBank/DDBJ whole genome shotgun (WGS) entry which is preliminary data.</text>
</comment>
<sequence>MHPTNGRLKGTNTYSELELVALLRSKSQTGFRYLYDHYADALFGQVRSIIPDANVAGDVLQEVFLKIWRNIDQYDPAKGKLFTWMMQITRSISIDMLRSRDWRNSQRNNSLTDDHIQVAGTVQYGYSDAGLRRTVQALKTEYRELVELSYFQGYTQEEISRMLNLPLGTVKTRLRTALVQLRQKIGN</sequence>
<dbReference type="Proteomes" id="UP000033121">
    <property type="component" value="Unassembled WGS sequence"/>
</dbReference>
<evidence type="ECO:0000259" key="5">
    <source>
        <dbReference type="Pfam" id="PF04542"/>
    </source>
</evidence>
<keyword evidence="8" id="KW-1185">Reference proteome</keyword>
<dbReference type="GO" id="GO:0006352">
    <property type="term" value="P:DNA-templated transcription initiation"/>
    <property type="evidence" value="ECO:0007669"/>
    <property type="project" value="InterPro"/>
</dbReference>